<proteinExistence type="predicted"/>
<evidence type="ECO:0000256" key="4">
    <source>
        <dbReference type="ARBA" id="ARBA00023163"/>
    </source>
</evidence>
<evidence type="ECO:0000256" key="3">
    <source>
        <dbReference type="ARBA" id="ARBA00023125"/>
    </source>
</evidence>
<dbReference type="GO" id="GO:0006355">
    <property type="term" value="P:regulation of DNA-templated transcription"/>
    <property type="evidence" value="ECO:0007669"/>
    <property type="project" value="InterPro"/>
</dbReference>
<dbReference type="InterPro" id="IPR011006">
    <property type="entry name" value="CheY-like_superfamily"/>
</dbReference>
<feature type="domain" description="HTH luxR-type" evidence="6">
    <location>
        <begin position="144"/>
        <end position="215"/>
    </location>
</feature>
<dbReference type="CDD" id="cd17535">
    <property type="entry name" value="REC_NarL-like"/>
    <property type="match status" value="1"/>
</dbReference>
<dbReference type="OrthoDB" id="3208680at2"/>
<dbReference type="InterPro" id="IPR039420">
    <property type="entry name" value="WalR-like"/>
</dbReference>
<dbReference type="EMBL" id="PVZC01000002">
    <property type="protein sequence ID" value="PRY00961.1"/>
    <property type="molecule type" value="Genomic_DNA"/>
</dbReference>
<evidence type="ECO:0000256" key="1">
    <source>
        <dbReference type="ARBA" id="ARBA00022553"/>
    </source>
</evidence>
<dbReference type="SUPFAM" id="SSF52172">
    <property type="entry name" value="CheY-like"/>
    <property type="match status" value="1"/>
</dbReference>
<evidence type="ECO:0000313" key="9">
    <source>
        <dbReference type="Proteomes" id="UP000237846"/>
    </source>
</evidence>
<accession>A0A2T0QAX4</accession>
<dbReference type="RefSeq" id="WP_106243691.1">
    <property type="nucleotide sequence ID" value="NZ_PVZC01000002.1"/>
</dbReference>
<keyword evidence="9" id="KW-1185">Reference proteome</keyword>
<keyword evidence="4" id="KW-0804">Transcription</keyword>
<dbReference type="Proteomes" id="UP000237846">
    <property type="component" value="Unassembled WGS sequence"/>
</dbReference>
<evidence type="ECO:0000313" key="8">
    <source>
        <dbReference type="EMBL" id="PRY00961.1"/>
    </source>
</evidence>
<dbReference type="CDD" id="cd06170">
    <property type="entry name" value="LuxR_C_like"/>
    <property type="match status" value="1"/>
</dbReference>
<protein>
    <submittedName>
        <fullName evidence="8">LuxR family two component transcriptional regulator</fullName>
    </submittedName>
</protein>
<organism evidence="8 9">
    <name type="scientific">Allonocardiopsis opalescens</name>
    <dbReference type="NCBI Taxonomy" id="1144618"/>
    <lineage>
        <taxon>Bacteria</taxon>
        <taxon>Bacillati</taxon>
        <taxon>Actinomycetota</taxon>
        <taxon>Actinomycetes</taxon>
        <taxon>Streptosporangiales</taxon>
        <taxon>Allonocardiopsis</taxon>
    </lineage>
</organism>
<feature type="domain" description="Response regulatory" evidence="7">
    <location>
        <begin position="2"/>
        <end position="122"/>
    </location>
</feature>
<evidence type="ECO:0000256" key="2">
    <source>
        <dbReference type="ARBA" id="ARBA00023015"/>
    </source>
</evidence>
<keyword evidence="1 5" id="KW-0597">Phosphoprotein</keyword>
<dbReference type="InterPro" id="IPR001789">
    <property type="entry name" value="Sig_transdc_resp-reg_receiver"/>
</dbReference>
<dbReference type="SMART" id="SM00421">
    <property type="entry name" value="HTH_LUXR"/>
    <property type="match status" value="1"/>
</dbReference>
<dbReference type="Pfam" id="PF00196">
    <property type="entry name" value="GerE"/>
    <property type="match status" value="1"/>
</dbReference>
<dbReference type="PROSITE" id="PS50043">
    <property type="entry name" value="HTH_LUXR_2"/>
    <property type="match status" value="1"/>
</dbReference>
<dbReference type="GO" id="GO:0003677">
    <property type="term" value="F:DNA binding"/>
    <property type="evidence" value="ECO:0007669"/>
    <property type="project" value="UniProtKB-KW"/>
</dbReference>
<dbReference type="PANTHER" id="PTHR43214:SF24">
    <property type="entry name" value="TRANSCRIPTIONAL REGULATORY PROTEIN NARL-RELATED"/>
    <property type="match status" value="1"/>
</dbReference>
<dbReference type="AlphaFoldDB" id="A0A2T0QAX4"/>
<evidence type="ECO:0000256" key="5">
    <source>
        <dbReference type="PROSITE-ProRule" id="PRU00169"/>
    </source>
</evidence>
<dbReference type="PRINTS" id="PR00038">
    <property type="entry name" value="HTHLUXR"/>
</dbReference>
<evidence type="ECO:0000259" key="6">
    <source>
        <dbReference type="PROSITE" id="PS50043"/>
    </source>
</evidence>
<dbReference type="Gene3D" id="3.40.50.2300">
    <property type="match status" value="1"/>
</dbReference>
<dbReference type="Pfam" id="PF00072">
    <property type="entry name" value="Response_reg"/>
    <property type="match status" value="1"/>
</dbReference>
<dbReference type="GO" id="GO:0000160">
    <property type="term" value="P:phosphorelay signal transduction system"/>
    <property type="evidence" value="ECO:0007669"/>
    <property type="project" value="InterPro"/>
</dbReference>
<keyword evidence="2" id="KW-0805">Transcription regulation</keyword>
<dbReference type="PANTHER" id="PTHR43214">
    <property type="entry name" value="TWO-COMPONENT RESPONSE REGULATOR"/>
    <property type="match status" value="1"/>
</dbReference>
<dbReference type="PROSITE" id="PS50110">
    <property type="entry name" value="RESPONSE_REGULATORY"/>
    <property type="match status" value="1"/>
</dbReference>
<evidence type="ECO:0000259" key="7">
    <source>
        <dbReference type="PROSITE" id="PS50110"/>
    </source>
</evidence>
<comment type="caution">
    <text evidence="8">The sequence shown here is derived from an EMBL/GenBank/DDBJ whole genome shotgun (WGS) entry which is preliminary data.</text>
</comment>
<gene>
    <name evidence="8" type="ORF">CLV72_102594</name>
</gene>
<dbReference type="SMART" id="SM00448">
    <property type="entry name" value="REC"/>
    <property type="match status" value="1"/>
</dbReference>
<name>A0A2T0QAX4_9ACTN</name>
<sequence length="216" mass="23735">MRVVIAEDSVLLRTGLVRLLQDEGIEVAGEAGDGEELVAAAREHRPDLCLVDVRMPPGFSEEGMRAALEIRRTLPEVAVVMFSQHVVSRYAAELLGSGAGKIGYLLKDRVVDVDQFVETLHRVAGGGTAIDPEVVAQLLTRNRNDDKLGQLSPRELEVLSLMAQGLNNSGIAARLVVTERAVEKHIRGIFIKLDLGQDDFEHRRVLAVLEYLKNHS</sequence>
<keyword evidence="3" id="KW-0238">DNA-binding</keyword>
<dbReference type="InterPro" id="IPR058245">
    <property type="entry name" value="NreC/VraR/RcsB-like_REC"/>
</dbReference>
<feature type="modified residue" description="4-aspartylphosphate" evidence="5">
    <location>
        <position position="52"/>
    </location>
</feature>
<reference evidence="8 9" key="1">
    <citation type="submission" date="2018-03" db="EMBL/GenBank/DDBJ databases">
        <title>Genomic Encyclopedia of Archaeal and Bacterial Type Strains, Phase II (KMG-II): from individual species to whole genera.</title>
        <authorList>
            <person name="Goeker M."/>
        </authorList>
    </citation>
    <scope>NUCLEOTIDE SEQUENCE [LARGE SCALE GENOMIC DNA]</scope>
    <source>
        <strain evidence="8 9">DSM 45601</strain>
    </source>
</reference>
<dbReference type="InterPro" id="IPR000792">
    <property type="entry name" value="Tscrpt_reg_LuxR_C"/>
</dbReference>